<dbReference type="AlphaFoldDB" id="A0AAE1C9J5"/>
<reference evidence="2" key="2">
    <citation type="submission" date="2023-06" db="EMBL/GenBank/DDBJ databases">
        <authorList>
            <consortium name="Lawrence Berkeley National Laboratory"/>
            <person name="Haridas S."/>
            <person name="Hensen N."/>
            <person name="Bonometti L."/>
            <person name="Westerberg I."/>
            <person name="Brannstrom I.O."/>
            <person name="Guillou S."/>
            <person name="Cros-Aarteil S."/>
            <person name="Calhoun S."/>
            <person name="Kuo A."/>
            <person name="Mondo S."/>
            <person name="Pangilinan J."/>
            <person name="Riley R."/>
            <person name="Labutti K."/>
            <person name="Andreopoulos B."/>
            <person name="Lipzen A."/>
            <person name="Chen C."/>
            <person name="Yanf M."/>
            <person name="Daum C."/>
            <person name="Ng V."/>
            <person name="Clum A."/>
            <person name="Steindorff A."/>
            <person name="Ohm R."/>
            <person name="Martin F."/>
            <person name="Silar P."/>
            <person name="Natvig D."/>
            <person name="Lalanne C."/>
            <person name="Gautier V."/>
            <person name="Ament-Velasquez S.L."/>
            <person name="Kruys A."/>
            <person name="Hutchinson M.I."/>
            <person name="Powell A.J."/>
            <person name="Barry K."/>
            <person name="Miller A.N."/>
            <person name="Grigoriev I.V."/>
            <person name="Debuchy R."/>
            <person name="Gladieux P."/>
            <person name="Thoren M.H."/>
            <person name="Johannesson H."/>
        </authorList>
    </citation>
    <scope>NUCLEOTIDE SEQUENCE</scope>
    <source>
        <strain evidence="2">CBS 314.62</strain>
    </source>
</reference>
<sequence>MLSSEPRWLTAETRSLGLVWYHQCARRATPGPRWLSLRDAIRECQTTHLTIANVFRPSWLPLALTPRTLIRRVVVVVVANWSCRSGIVPGPAAQLAEPERHQEKEAGSEDGSQGAQDMRQAPKRLPEYSGRTTFQELVGCRDPAHRYQTILQCSFFHLFAVCMAFCGECCLTCLTPSWQTWKQLRARANANTAFSLEASDSLTVCSVQHFRCLIARSTATPRTPRQATYADGEGRRIRRRKNYVL</sequence>
<proteinExistence type="predicted"/>
<evidence type="ECO:0000256" key="1">
    <source>
        <dbReference type="SAM" id="MobiDB-lite"/>
    </source>
</evidence>
<organism evidence="2 3">
    <name type="scientific">Podospora appendiculata</name>
    <dbReference type="NCBI Taxonomy" id="314037"/>
    <lineage>
        <taxon>Eukaryota</taxon>
        <taxon>Fungi</taxon>
        <taxon>Dikarya</taxon>
        <taxon>Ascomycota</taxon>
        <taxon>Pezizomycotina</taxon>
        <taxon>Sordariomycetes</taxon>
        <taxon>Sordariomycetidae</taxon>
        <taxon>Sordariales</taxon>
        <taxon>Podosporaceae</taxon>
        <taxon>Podospora</taxon>
    </lineage>
</organism>
<accession>A0AAE1C9J5</accession>
<evidence type="ECO:0000313" key="3">
    <source>
        <dbReference type="Proteomes" id="UP001270362"/>
    </source>
</evidence>
<protein>
    <submittedName>
        <fullName evidence="2">Uncharacterized protein</fullName>
    </submittedName>
</protein>
<dbReference type="EMBL" id="JAULSO010000004">
    <property type="protein sequence ID" value="KAK3684148.1"/>
    <property type="molecule type" value="Genomic_DNA"/>
</dbReference>
<feature type="compositionally biased region" description="Basic and acidic residues" evidence="1">
    <location>
        <begin position="97"/>
        <end position="107"/>
    </location>
</feature>
<evidence type="ECO:0000313" key="2">
    <source>
        <dbReference type="EMBL" id="KAK3684148.1"/>
    </source>
</evidence>
<reference evidence="2" key="1">
    <citation type="journal article" date="2023" name="Mol. Phylogenet. Evol.">
        <title>Genome-scale phylogeny and comparative genomics of the fungal order Sordariales.</title>
        <authorList>
            <person name="Hensen N."/>
            <person name="Bonometti L."/>
            <person name="Westerberg I."/>
            <person name="Brannstrom I.O."/>
            <person name="Guillou S."/>
            <person name="Cros-Aarteil S."/>
            <person name="Calhoun S."/>
            <person name="Haridas S."/>
            <person name="Kuo A."/>
            <person name="Mondo S."/>
            <person name="Pangilinan J."/>
            <person name="Riley R."/>
            <person name="LaButti K."/>
            <person name="Andreopoulos B."/>
            <person name="Lipzen A."/>
            <person name="Chen C."/>
            <person name="Yan M."/>
            <person name="Daum C."/>
            <person name="Ng V."/>
            <person name="Clum A."/>
            <person name="Steindorff A."/>
            <person name="Ohm R.A."/>
            <person name="Martin F."/>
            <person name="Silar P."/>
            <person name="Natvig D.O."/>
            <person name="Lalanne C."/>
            <person name="Gautier V."/>
            <person name="Ament-Velasquez S.L."/>
            <person name="Kruys A."/>
            <person name="Hutchinson M.I."/>
            <person name="Powell A.J."/>
            <person name="Barry K."/>
            <person name="Miller A.N."/>
            <person name="Grigoriev I.V."/>
            <person name="Debuchy R."/>
            <person name="Gladieux P."/>
            <person name="Hiltunen Thoren M."/>
            <person name="Johannesson H."/>
        </authorList>
    </citation>
    <scope>NUCLEOTIDE SEQUENCE</scope>
    <source>
        <strain evidence="2">CBS 314.62</strain>
    </source>
</reference>
<feature type="region of interest" description="Disordered" evidence="1">
    <location>
        <begin position="93"/>
        <end position="122"/>
    </location>
</feature>
<comment type="caution">
    <text evidence="2">The sequence shown here is derived from an EMBL/GenBank/DDBJ whole genome shotgun (WGS) entry which is preliminary data.</text>
</comment>
<dbReference type="Proteomes" id="UP001270362">
    <property type="component" value="Unassembled WGS sequence"/>
</dbReference>
<gene>
    <name evidence="2" type="ORF">B0T22DRAFT_270574</name>
</gene>
<keyword evidence="3" id="KW-1185">Reference proteome</keyword>
<name>A0AAE1C9J5_9PEZI</name>